<name>A0A9P5L9S7_9HYPO</name>
<evidence type="ECO:0000313" key="4">
    <source>
        <dbReference type="EMBL" id="KAF7547625.1"/>
    </source>
</evidence>
<protein>
    <submittedName>
        <fullName evidence="4">Uncharacterized protein</fullName>
    </submittedName>
</protein>
<gene>
    <name evidence="4" type="ORF">G7Z17_g7613</name>
</gene>
<keyword evidence="3" id="KW-0732">Signal</keyword>
<feature type="compositionally biased region" description="Polar residues" evidence="1">
    <location>
        <begin position="195"/>
        <end position="220"/>
    </location>
</feature>
<dbReference type="AlphaFoldDB" id="A0A9P5L9S7"/>
<keyword evidence="2" id="KW-0812">Transmembrane</keyword>
<proteinExistence type="predicted"/>
<keyword evidence="5" id="KW-1185">Reference proteome</keyword>
<dbReference type="Proteomes" id="UP000722485">
    <property type="component" value="Unassembled WGS sequence"/>
</dbReference>
<accession>A0A9P5L9S7</accession>
<feature type="region of interest" description="Disordered" evidence="1">
    <location>
        <begin position="163"/>
        <end position="243"/>
    </location>
</feature>
<dbReference type="EMBL" id="JAANBB010000173">
    <property type="protein sequence ID" value="KAF7547625.1"/>
    <property type="molecule type" value="Genomic_DNA"/>
</dbReference>
<feature type="compositionally biased region" description="Basic and acidic residues" evidence="1">
    <location>
        <begin position="323"/>
        <end position="333"/>
    </location>
</feature>
<evidence type="ECO:0000256" key="3">
    <source>
        <dbReference type="SAM" id="SignalP"/>
    </source>
</evidence>
<feature type="transmembrane region" description="Helical" evidence="2">
    <location>
        <begin position="248"/>
        <end position="273"/>
    </location>
</feature>
<feature type="chain" id="PRO_5040116916" evidence="3">
    <location>
        <begin position="20"/>
        <end position="333"/>
    </location>
</feature>
<feature type="region of interest" description="Disordered" evidence="1">
    <location>
        <begin position="280"/>
        <end position="333"/>
    </location>
</feature>
<evidence type="ECO:0000256" key="2">
    <source>
        <dbReference type="SAM" id="Phobius"/>
    </source>
</evidence>
<organism evidence="4 5">
    <name type="scientific">Cylindrodendrum hubeiense</name>
    <dbReference type="NCBI Taxonomy" id="595255"/>
    <lineage>
        <taxon>Eukaryota</taxon>
        <taxon>Fungi</taxon>
        <taxon>Dikarya</taxon>
        <taxon>Ascomycota</taxon>
        <taxon>Pezizomycotina</taxon>
        <taxon>Sordariomycetes</taxon>
        <taxon>Hypocreomycetidae</taxon>
        <taxon>Hypocreales</taxon>
        <taxon>Nectriaceae</taxon>
        <taxon>Cylindrodendrum</taxon>
    </lineage>
</organism>
<evidence type="ECO:0000313" key="5">
    <source>
        <dbReference type="Proteomes" id="UP000722485"/>
    </source>
</evidence>
<keyword evidence="2" id="KW-1133">Transmembrane helix</keyword>
<comment type="caution">
    <text evidence="4">The sequence shown here is derived from an EMBL/GenBank/DDBJ whole genome shotgun (WGS) entry which is preliminary data.</text>
</comment>
<feature type="signal peptide" evidence="3">
    <location>
        <begin position="1"/>
        <end position="19"/>
    </location>
</feature>
<sequence>MQALSRLFLLFFLFRLGASYSNAFLTSLPTTTSTPRLLTLTRRNETELQKRAITTELSTCGYLNGDSDLVRTANSGYVCRVDTKNALWGFCPNTVLSATDCGLAGSCFDKKDCSKGCGKTDSEDLTTFTCTGTTYCSTALLTFGVDQTYSYIACGAKSGTDHYQITPNEETTTTTTTSTSTSESSESTTASETSRQPTDTSKSTSDPIRSSTGSETQSKAVSEESALETTSAASGDESSSSGGASTNLGAIIGGVIGGLALVCGTAIAAIYLLRRNNNRRASSPPADQDSHQAPPPSWVREEPKHPQELAGSNPQEVLANRHYGREHAVELSS</sequence>
<feature type="compositionally biased region" description="Low complexity" evidence="1">
    <location>
        <begin position="228"/>
        <end position="243"/>
    </location>
</feature>
<evidence type="ECO:0000256" key="1">
    <source>
        <dbReference type="SAM" id="MobiDB-lite"/>
    </source>
</evidence>
<feature type="compositionally biased region" description="Low complexity" evidence="1">
    <location>
        <begin position="169"/>
        <end position="194"/>
    </location>
</feature>
<dbReference type="OrthoDB" id="3547571at2759"/>
<reference evidence="4" key="1">
    <citation type="submission" date="2020-03" db="EMBL/GenBank/DDBJ databases">
        <title>Draft Genome Sequence of Cylindrodendrum hubeiense.</title>
        <authorList>
            <person name="Buettner E."/>
            <person name="Kellner H."/>
        </authorList>
    </citation>
    <scope>NUCLEOTIDE SEQUENCE</scope>
    <source>
        <strain evidence="4">IHI 201604</strain>
    </source>
</reference>
<keyword evidence="2" id="KW-0472">Membrane</keyword>